<dbReference type="Proteomes" id="UP000279994">
    <property type="component" value="Unassembled WGS sequence"/>
</dbReference>
<name>A0A3N0GJL9_9ACTN</name>
<proteinExistence type="predicted"/>
<dbReference type="AlphaFoldDB" id="A0A3N0GJL9"/>
<sequence>MKPLLNAYRVLATVVGLSIITLVVVGVPLKYVHTIWPSVLPEGSGGWKLGSNINLYLGTAHGFIYMAFVLVAFMLALRARWPILFTIVTLLCGTIPFLSFWAEFRAIRRVREQFPEVSSTPAHTGA</sequence>
<keyword evidence="2" id="KW-1003">Cell membrane</keyword>
<dbReference type="PANTHER" id="PTHR40077:SF2">
    <property type="entry name" value="MEMBRANE PROTEIN"/>
    <property type="match status" value="1"/>
</dbReference>
<dbReference type="PANTHER" id="PTHR40077">
    <property type="entry name" value="MEMBRANE PROTEIN-RELATED"/>
    <property type="match status" value="1"/>
</dbReference>
<dbReference type="GO" id="GO:0005886">
    <property type="term" value="C:plasma membrane"/>
    <property type="evidence" value="ECO:0007669"/>
    <property type="project" value="UniProtKB-SubCell"/>
</dbReference>
<evidence type="ECO:0000256" key="1">
    <source>
        <dbReference type="ARBA" id="ARBA00004651"/>
    </source>
</evidence>
<keyword evidence="9" id="KW-1185">Reference proteome</keyword>
<feature type="transmembrane region" description="Helical" evidence="6">
    <location>
        <begin position="53"/>
        <end position="77"/>
    </location>
</feature>
<evidence type="ECO:0000313" key="9">
    <source>
        <dbReference type="Proteomes" id="UP000279994"/>
    </source>
</evidence>
<feature type="transmembrane region" description="Helical" evidence="6">
    <location>
        <begin position="6"/>
        <end position="32"/>
    </location>
</feature>
<keyword evidence="5 6" id="KW-0472">Membrane</keyword>
<organism evidence="8 9">
    <name type="scientific">Nocardioides pocheonensis</name>
    <dbReference type="NCBI Taxonomy" id="661485"/>
    <lineage>
        <taxon>Bacteria</taxon>
        <taxon>Bacillati</taxon>
        <taxon>Actinomycetota</taxon>
        <taxon>Actinomycetes</taxon>
        <taxon>Propionibacteriales</taxon>
        <taxon>Nocardioidaceae</taxon>
        <taxon>Nocardioides</taxon>
    </lineage>
</organism>
<dbReference type="NCBIfam" id="TIGR03954">
    <property type="entry name" value="integ_memb_HG"/>
    <property type="match status" value="1"/>
</dbReference>
<protein>
    <submittedName>
        <fullName evidence="8">DUF3817 domain-containing protein</fullName>
    </submittedName>
</protein>
<evidence type="ECO:0000256" key="6">
    <source>
        <dbReference type="SAM" id="Phobius"/>
    </source>
</evidence>
<evidence type="ECO:0000313" key="8">
    <source>
        <dbReference type="EMBL" id="RNM12611.1"/>
    </source>
</evidence>
<accession>A0A3N0GJL9</accession>
<dbReference type="InterPro" id="IPR023845">
    <property type="entry name" value="DUF3817_TM"/>
</dbReference>
<evidence type="ECO:0000256" key="4">
    <source>
        <dbReference type="ARBA" id="ARBA00022989"/>
    </source>
</evidence>
<gene>
    <name evidence="8" type="ORF">EFL26_18525</name>
</gene>
<reference evidence="8 9" key="1">
    <citation type="submission" date="2018-11" db="EMBL/GenBank/DDBJ databases">
        <authorList>
            <person name="Li F."/>
        </authorList>
    </citation>
    <scope>NUCLEOTIDE SEQUENCE [LARGE SCALE GENOMIC DNA]</scope>
    <source>
        <strain evidence="8 9">Gsoil 818</strain>
    </source>
</reference>
<evidence type="ECO:0000256" key="2">
    <source>
        <dbReference type="ARBA" id="ARBA00022475"/>
    </source>
</evidence>
<dbReference type="Pfam" id="PF12823">
    <property type="entry name" value="DUF3817"/>
    <property type="match status" value="1"/>
</dbReference>
<dbReference type="RefSeq" id="WP_123224374.1">
    <property type="nucleotide sequence ID" value="NZ_RJSF01000044.1"/>
</dbReference>
<evidence type="ECO:0000256" key="3">
    <source>
        <dbReference type="ARBA" id="ARBA00022692"/>
    </source>
</evidence>
<feature type="domain" description="DUF3817" evidence="7">
    <location>
        <begin position="5"/>
        <end position="106"/>
    </location>
</feature>
<keyword evidence="4 6" id="KW-1133">Transmembrane helix</keyword>
<dbReference type="OrthoDB" id="9342687at2"/>
<evidence type="ECO:0000259" key="7">
    <source>
        <dbReference type="Pfam" id="PF12823"/>
    </source>
</evidence>
<dbReference type="EMBL" id="RJSF01000044">
    <property type="protein sequence ID" value="RNM12611.1"/>
    <property type="molecule type" value="Genomic_DNA"/>
</dbReference>
<feature type="transmembrane region" description="Helical" evidence="6">
    <location>
        <begin position="83"/>
        <end position="102"/>
    </location>
</feature>
<comment type="caution">
    <text evidence="8">The sequence shown here is derived from an EMBL/GenBank/DDBJ whole genome shotgun (WGS) entry which is preliminary data.</text>
</comment>
<evidence type="ECO:0000256" key="5">
    <source>
        <dbReference type="ARBA" id="ARBA00023136"/>
    </source>
</evidence>
<comment type="subcellular location">
    <subcellularLocation>
        <location evidence="1">Cell membrane</location>
        <topology evidence="1">Multi-pass membrane protein</topology>
    </subcellularLocation>
</comment>
<keyword evidence="3 6" id="KW-0812">Transmembrane</keyword>